<evidence type="ECO:0000313" key="3">
    <source>
        <dbReference type="Proteomes" id="UP000298030"/>
    </source>
</evidence>
<feature type="compositionally biased region" description="Polar residues" evidence="1">
    <location>
        <begin position="60"/>
        <end position="80"/>
    </location>
</feature>
<dbReference type="Proteomes" id="UP000298030">
    <property type="component" value="Unassembled WGS sequence"/>
</dbReference>
<feature type="compositionally biased region" description="Low complexity" evidence="1">
    <location>
        <begin position="12"/>
        <end position="22"/>
    </location>
</feature>
<dbReference type="AlphaFoldDB" id="A0A4Y7TAX4"/>
<keyword evidence="3" id="KW-1185">Reference proteome</keyword>
<protein>
    <submittedName>
        <fullName evidence="2">Uncharacterized protein</fullName>
    </submittedName>
</protein>
<proteinExistence type="predicted"/>
<dbReference type="EMBL" id="QPFP01000019">
    <property type="protein sequence ID" value="TEB31280.1"/>
    <property type="molecule type" value="Genomic_DNA"/>
</dbReference>
<comment type="caution">
    <text evidence="2">The sequence shown here is derived from an EMBL/GenBank/DDBJ whole genome shotgun (WGS) entry which is preliminary data.</text>
</comment>
<feature type="compositionally biased region" description="Low complexity" evidence="1">
    <location>
        <begin position="259"/>
        <end position="275"/>
    </location>
</feature>
<evidence type="ECO:0000256" key="1">
    <source>
        <dbReference type="SAM" id="MobiDB-lite"/>
    </source>
</evidence>
<reference evidence="2 3" key="1">
    <citation type="journal article" date="2019" name="Nat. Ecol. Evol.">
        <title>Megaphylogeny resolves global patterns of mushroom evolution.</title>
        <authorList>
            <person name="Varga T."/>
            <person name="Krizsan K."/>
            <person name="Foldi C."/>
            <person name="Dima B."/>
            <person name="Sanchez-Garcia M."/>
            <person name="Sanchez-Ramirez S."/>
            <person name="Szollosi G.J."/>
            <person name="Szarkandi J.G."/>
            <person name="Papp V."/>
            <person name="Albert L."/>
            <person name="Andreopoulos W."/>
            <person name="Angelini C."/>
            <person name="Antonin V."/>
            <person name="Barry K.W."/>
            <person name="Bougher N.L."/>
            <person name="Buchanan P."/>
            <person name="Buyck B."/>
            <person name="Bense V."/>
            <person name="Catcheside P."/>
            <person name="Chovatia M."/>
            <person name="Cooper J."/>
            <person name="Damon W."/>
            <person name="Desjardin D."/>
            <person name="Finy P."/>
            <person name="Geml J."/>
            <person name="Haridas S."/>
            <person name="Hughes K."/>
            <person name="Justo A."/>
            <person name="Karasinski D."/>
            <person name="Kautmanova I."/>
            <person name="Kiss B."/>
            <person name="Kocsube S."/>
            <person name="Kotiranta H."/>
            <person name="LaButti K.M."/>
            <person name="Lechner B.E."/>
            <person name="Liimatainen K."/>
            <person name="Lipzen A."/>
            <person name="Lukacs Z."/>
            <person name="Mihaltcheva S."/>
            <person name="Morgado L.N."/>
            <person name="Niskanen T."/>
            <person name="Noordeloos M.E."/>
            <person name="Ohm R.A."/>
            <person name="Ortiz-Santana B."/>
            <person name="Ovrebo C."/>
            <person name="Racz N."/>
            <person name="Riley R."/>
            <person name="Savchenko A."/>
            <person name="Shiryaev A."/>
            <person name="Soop K."/>
            <person name="Spirin V."/>
            <person name="Szebenyi C."/>
            <person name="Tomsovsky M."/>
            <person name="Tulloss R.E."/>
            <person name="Uehling J."/>
            <person name="Grigoriev I.V."/>
            <person name="Vagvolgyi C."/>
            <person name="Papp T."/>
            <person name="Martin F.M."/>
            <person name="Miettinen O."/>
            <person name="Hibbett D.S."/>
            <person name="Nagy L.G."/>
        </authorList>
    </citation>
    <scope>NUCLEOTIDE SEQUENCE [LARGE SCALE GENOMIC DNA]</scope>
    <source>
        <strain evidence="2 3">FP101781</strain>
    </source>
</reference>
<gene>
    <name evidence="2" type="ORF">FA13DRAFT_1732736</name>
</gene>
<name>A0A4Y7TAX4_COPMI</name>
<organism evidence="2 3">
    <name type="scientific">Coprinellus micaceus</name>
    <name type="common">Glistening ink-cap mushroom</name>
    <name type="synonym">Coprinus micaceus</name>
    <dbReference type="NCBI Taxonomy" id="71717"/>
    <lineage>
        <taxon>Eukaryota</taxon>
        <taxon>Fungi</taxon>
        <taxon>Dikarya</taxon>
        <taxon>Basidiomycota</taxon>
        <taxon>Agaricomycotina</taxon>
        <taxon>Agaricomycetes</taxon>
        <taxon>Agaricomycetidae</taxon>
        <taxon>Agaricales</taxon>
        <taxon>Agaricineae</taxon>
        <taxon>Psathyrellaceae</taxon>
        <taxon>Coprinellus</taxon>
    </lineage>
</organism>
<evidence type="ECO:0000313" key="2">
    <source>
        <dbReference type="EMBL" id="TEB31280.1"/>
    </source>
</evidence>
<accession>A0A4Y7TAX4</accession>
<dbReference type="STRING" id="71717.A0A4Y7TAX4"/>
<feature type="region of interest" description="Disordered" evidence="1">
    <location>
        <begin position="1"/>
        <end position="314"/>
    </location>
</feature>
<feature type="compositionally biased region" description="Polar residues" evidence="1">
    <location>
        <begin position="191"/>
        <end position="202"/>
    </location>
</feature>
<dbReference type="OrthoDB" id="29853at2759"/>
<feature type="compositionally biased region" description="Acidic residues" evidence="1">
    <location>
        <begin position="287"/>
        <end position="296"/>
    </location>
</feature>
<sequence>MKRQAMGANRQSISSVSSLSPSEAIKSGRSLDWDSDTASRKVPLNRRSVSPMAPAFRIGNQPQSRASISSDPSFTPTRSPLHSPPGSAPAVGVRSRLEPHVYSPTPRAPMDSLLAESLKRADLKPVSEAPTPPKQFIASKPEDALTEDTSDSSVQPNVVARQARVRSKKYPQRPANLQIRDTYPKGRTSLEQKTPSPSNNLTVDWPGAGEDDLAITPRASHFHDAMSESTPQRSVSPRLRRPSNARKSSADGQQDGPARKTSSSSNRSRKVSTGSREVKRTRRESAADDGDDEGYDDLLSAYESEDDPRPVSSK</sequence>